<dbReference type="RefSeq" id="WP_116116562.1">
    <property type="nucleotide sequence ID" value="NZ_MSSW01000096.1"/>
</dbReference>
<proteinExistence type="predicted"/>
<evidence type="ECO:0000313" key="1">
    <source>
        <dbReference type="EMBL" id="REG82472.1"/>
    </source>
</evidence>
<evidence type="ECO:0000313" key="2">
    <source>
        <dbReference type="Proteomes" id="UP000256405"/>
    </source>
</evidence>
<sequence length="248" mass="29228">MQYLMTGIELHPDKGFGITADAYYKSAEHLQANHFEHYDSTQQAELPQNFLYRHTIELYLKSLIIIFHRKLKINYGTVPFDSEEPEIYTDGVWLKLYSCHFIDKLYEYWLNKLLLPNINLLNEKAPKGDWQETKKITDLFPIICKYDQDSSYFRYPITKNSSLDNKKYTMQKFKADTLRGFIKEIQEQKTSPTKGTFTMLLIDDDDNIVEAFKQVENILSDVRDALKEVAFYFHCIHIMTRITLCGGM</sequence>
<name>A0A3E0DK57_9BACT</name>
<reference evidence="1 2" key="1">
    <citation type="submission" date="2018-08" db="EMBL/GenBank/DDBJ databases">
        <title>Genomic Encyclopedia of Archaeal and Bacterial Type Strains, Phase II (KMG-II): from individual species to whole genera.</title>
        <authorList>
            <person name="Goeker M."/>
        </authorList>
    </citation>
    <scope>NUCLEOTIDE SEQUENCE [LARGE SCALE GENOMIC DNA]</scope>
    <source>
        <strain evidence="1 2">DSM 15986</strain>
    </source>
</reference>
<gene>
    <name evidence="1" type="ORF">C8N25_1211</name>
</gene>
<dbReference type="EMBL" id="QUNF01000021">
    <property type="protein sequence ID" value="REG82472.1"/>
    <property type="molecule type" value="Genomic_DNA"/>
</dbReference>
<keyword evidence="2" id="KW-1185">Reference proteome</keyword>
<accession>A0A3E0DK57</accession>
<protein>
    <submittedName>
        <fullName evidence="1">Uncharacterized protein</fullName>
    </submittedName>
</protein>
<comment type="caution">
    <text evidence="1">The sequence shown here is derived from an EMBL/GenBank/DDBJ whole genome shotgun (WGS) entry which is preliminary data.</text>
</comment>
<dbReference type="AlphaFoldDB" id="A0A3E0DK57"/>
<dbReference type="Proteomes" id="UP000256405">
    <property type="component" value="Unassembled WGS sequence"/>
</dbReference>
<organism evidence="1 2">
    <name type="scientific">Algoriphagus antarcticus</name>
    <dbReference type="NCBI Taxonomy" id="238540"/>
    <lineage>
        <taxon>Bacteria</taxon>
        <taxon>Pseudomonadati</taxon>
        <taxon>Bacteroidota</taxon>
        <taxon>Cytophagia</taxon>
        <taxon>Cytophagales</taxon>
        <taxon>Cyclobacteriaceae</taxon>
        <taxon>Algoriphagus</taxon>
    </lineage>
</organism>
<dbReference type="OrthoDB" id="9181631at2"/>